<dbReference type="GO" id="GO:0003677">
    <property type="term" value="F:DNA binding"/>
    <property type="evidence" value="ECO:0007669"/>
    <property type="project" value="UniProtKB-KW"/>
</dbReference>
<evidence type="ECO:0000313" key="8">
    <source>
        <dbReference type="EMBL" id="CAB4289502.1"/>
    </source>
</evidence>
<evidence type="ECO:0000259" key="7">
    <source>
        <dbReference type="Pfam" id="PF04042"/>
    </source>
</evidence>
<keyword evidence="4" id="KW-0238">DNA-binding</keyword>
<evidence type="ECO:0000256" key="5">
    <source>
        <dbReference type="ARBA" id="ARBA00023242"/>
    </source>
</evidence>
<keyword evidence="3" id="KW-0235">DNA replication</keyword>
<dbReference type="GO" id="GO:0008622">
    <property type="term" value="C:epsilon DNA polymerase complex"/>
    <property type="evidence" value="ECO:0007669"/>
    <property type="project" value="InterPro"/>
</dbReference>
<reference evidence="8 9" key="1">
    <citation type="submission" date="2020-05" db="EMBL/GenBank/DDBJ databases">
        <authorList>
            <person name="Campoy J."/>
            <person name="Schneeberger K."/>
            <person name="Spophaly S."/>
        </authorList>
    </citation>
    <scope>NUCLEOTIDE SEQUENCE [LARGE SCALE GENOMIC DNA]</scope>
    <source>
        <strain evidence="8">PruArmRojPasFocal</strain>
    </source>
</reference>
<evidence type="ECO:0000256" key="4">
    <source>
        <dbReference type="ARBA" id="ARBA00023125"/>
    </source>
</evidence>
<evidence type="ECO:0000256" key="3">
    <source>
        <dbReference type="ARBA" id="ARBA00022705"/>
    </source>
</evidence>
<proteinExistence type="inferred from homology"/>
<evidence type="ECO:0000313" key="9">
    <source>
        <dbReference type="Proteomes" id="UP000507222"/>
    </source>
</evidence>
<gene>
    <name evidence="8" type="ORF">CURHAP_LOCUS48382</name>
</gene>
<dbReference type="GO" id="GO:0042276">
    <property type="term" value="P:error-prone translesion synthesis"/>
    <property type="evidence" value="ECO:0007669"/>
    <property type="project" value="TreeGrafter"/>
</dbReference>
<feature type="domain" description="DNA polymerase alpha/delta/epsilon subunit B" evidence="7">
    <location>
        <begin position="442"/>
        <end position="647"/>
    </location>
</feature>
<accession>A0A6J5VN96</accession>
<dbReference type="EMBL" id="CAEKDK010000008">
    <property type="protein sequence ID" value="CAB4289502.1"/>
    <property type="molecule type" value="Genomic_DNA"/>
</dbReference>
<dbReference type="Proteomes" id="UP000507222">
    <property type="component" value="Unassembled WGS sequence"/>
</dbReference>
<evidence type="ECO:0000256" key="2">
    <source>
        <dbReference type="ARBA" id="ARBA00009560"/>
    </source>
</evidence>
<dbReference type="Pfam" id="PF04042">
    <property type="entry name" value="DNA_pol_E_B"/>
    <property type="match status" value="1"/>
</dbReference>
<organism evidence="8 9">
    <name type="scientific">Prunus armeniaca</name>
    <name type="common">Apricot</name>
    <name type="synonym">Armeniaca vulgaris</name>
    <dbReference type="NCBI Taxonomy" id="36596"/>
    <lineage>
        <taxon>Eukaryota</taxon>
        <taxon>Viridiplantae</taxon>
        <taxon>Streptophyta</taxon>
        <taxon>Embryophyta</taxon>
        <taxon>Tracheophyta</taxon>
        <taxon>Spermatophyta</taxon>
        <taxon>Magnoliopsida</taxon>
        <taxon>eudicotyledons</taxon>
        <taxon>Gunneridae</taxon>
        <taxon>Pentapetalae</taxon>
        <taxon>rosids</taxon>
        <taxon>fabids</taxon>
        <taxon>Rosales</taxon>
        <taxon>Rosaceae</taxon>
        <taxon>Amygdaloideae</taxon>
        <taxon>Amygdaleae</taxon>
        <taxon>Prunus</taxon>
    </lineage>
</organism>
<comment type="subcellular location">
    <subcellularLocation>
        <location evidence="1">Nucleus</location>
    </subcellularLocation>
</comment>
<dbReference type="GO" id="GO:0006261">
    <property type="term" value="P:DNA-templated DNA replication"/>
    <property type="evidence" value="ECO:0007669"/>
    <property type="project" value="InterPro"/>
</dbReference>
<evidence type="ECO:0000256" key="1">
    <source>
        <dbReference type="ARBA" id="ARBA00004123"/>
    </source>
</evidence>
<comment type="similarity">
    <text evidence="2">Belongs to the DNA polymerase epsilon subunit B family.</text>
</comment>
<protein>
    <recommendedName>
        <fullName evidence="6">DNA polymerase II subunit 2</fullName>
    </recommendedName>
</protein>
<keyword evidence="5" id="KW-0539">Nucleus</keyword>
<dbReference type="InterPro" id="IPR007185">
    <property type="entry name" value="DNA_pol_a/d/e_bsu"/>
</dbReference>
<dbReference type="AlphaFoldDB" id="A0A6J5VN96"/>
<dbReference type="PANTHER" id="PTHR12708:SF0">
    <property type="entry name" value="DNA POLYMERASE EPSILON SUBUNIT 2"/>
    <property type="match status" value="1"/>
</dbReference>
<dbReference type="InterPro" id="IPR016266">
    <property type="entry name" value="POLE2"/>
</dbReference>
<name>A0A6J5VN96_PRUAR</name>
<evidence type="ECO:0000256" key="6">
    <source>
        <dbReference type="ARBA" id="ARBA00032930"/>
    </source>
</evidence>
<sequence>MLNQYLKTSIASTRGLYFINLFPFKNHSLSLCCPNAKIFGYVRSPIEPISHVRTYMLSASSSYHLVPFLGTPCLNLVKLSQPLNALAAFRVSVRHFCSETVTVDQNFDCDGRSGIEDESLESDVDKFCETNDFVSEEGGYVWFVVHVTQILTKATAKCLGFSKRNTEREMSSSTRKKVQKKCKIRGYTLELDAVDEILSFESEFNNDSALDDPVDILLDLLVTQPIKDKETVHRIATRILGADAAINETPDGDGDDVIRASDLLIVDAFKVPKFRYDPIKKVFYKHTGSLPMHGDAFSKAALYKDRFLLLSQMLSRHKDFSKPAFDSELSDFGRCEVMAMPELIKARVEVQSNQKHEIIIFLDNIYKITAGFFVENTIVVAEGEMLLEGVFQVFNCGFPPLEGRDKSLQFLAGHDSFGSGTLTEQETLRLAKLEREAVNGNVVILSDIWLDNEEAMGKLERVLDAFENEDFVPCLFVLMGNFCSHPCNLGFHSFSNLRSQFGKLGQMIAAHPRLKEGSCFLFIPGPDDAGPSTVLPRPSLPKYLREELQNHIPNAIFSSNPCRMKFCSQEVVFFRQDLLYRMRRSCLMPPSTEETTDDFEHLVATITHQCHLCPLPLIVQPIIWNYDHSLYLYPTPHTIVLGDRSEQKAFKYTGITCFNPGSFSSDGAFVVYRPDNQEAQPIACHYCDNPEYHALLPQRDHNCLQHHLKIFDEKNVPSWNSNLENSWGRYLAMKFLVQLKKTLVRPHHCYHRVQKLNFHWHIPQTTLAVH</sequence>
<dbReference type="PANTHER" id="PTHR12708">
    <property type="entry name" value="DNA POLYMERASE EPSILON SUBUNIT B"/>
    <property type="match status" value="1"/>
</dbReference>